<feature type="transmembrane region" description="Helical" evidence="1">
    <location>
        <begin position="233"/>
        <end position="252"/>
    </location>
</feature>
<keyword evidence="1" id="KW-0472">Membrane</keyword>
<feature type="transmembrane region" description="Helical" evidence="1">
    <location>
        <begin position="264"/>
        <end position="282"/>
    </location>
</feature>
<comment type="caution">
    <text evidence="2">The sequence shown here is derived from an EMBL/GenBank/DDBJ whole genome shotgun (WGS) entry which is preliminary data.</text>
</comment>
<proteinExistence type="predicted"/>
<dbReference type="InterPro" id="IPR049458">
    <property type="entry name" value="EpsG-like"/>
</dbReference>
<keyword evidence="1" id="KW-0812">Transmembrane</keyword>
<evidence type="ECO:0000313" key="2">
    <source>
        <dbReference type="EMBL" id="MFC4409989.1"/>
    </source>
</evidence>
<evidence type="ECO:0000256" key="1">
    <source>
        <dbReference type="SAM" id="Phobius"/>
    </source>
</evidence>
<dbReference type="EMBL" id="JBHSEC010000006">
    <property type="protein sequence ID" value="MFC4409989.1"/>
    <property type="molecule type" value="Genomic_DNA"/>
</dbReference>
<gene>
    <name evidence="2" type="ORF">ACFOZY_05990</name>
</gene>
<accession>A0ABV8X4M4</accession>
<feature type="transmembrane region" description="Helical" evidence="1">
    <location>
        <begin position="110"/>
        <end position="133"/>
    </location>
</feature>
<evidence type="ECO:0000313" key="3">
    <source>
        <dbReference type="Proteomes" id="UP001595817"/>
    </source>
</evidence>
<reference evidence="3" key="1">
    <citation type="journal article" date="2019" name="Int. J. Syst. Evol. Microbiol.">
        <title>The Global Catalogue of Microorganisms (GCM) 10K type strain sequencing project: providing services to taxonomists for standard genome sequencing and annotation.</title>
        <authorList>
            <consortium name="The Broad Institute Genomics Platform"/>
            <consortium name="The Broad Institute Genome Sequencing Center for Infectious Disease"/>
            <person name="Wu L."/>
            <person name="Ma J."/>
        </authorList>
    </citation>
    <scope>NUCLEOTIDE SEQUENCE [LARGE SCALE GENOMIC DNA]</scope>
    <source>
        <strain evidence="3">CCUG 59778</strain>
    </source>
</reference>
<keyword evidence="1" id="KW-1133">Transmembrane helix</keyword>
<dbReference type="Proteomes" id="UP001595817">
    <property type="component" value="Unassembled WGS sequence"/>
</dbReference>
<organism evidence="2 3">
    <name type="scientific">Chungangia koreensis</name>
    <dbReference type="NCBI Taxonomy" id="752657"/>
    <lineage>
        <taxon>Bacteria</taxon>
        <taxon>Bacillati</taxon>
        <taxon>Bacillota</taxon>
        <taxon>Bacilli</taxon>
        <taxon>Lactobacillales</taxon>
        <taxon>Chungangia</taxon>
    </lineage>
</organism>
<dbReference type="Pfam" id="PF14897">
    <property type="entry name" value="EpsG"/>
    <property type="match status" value="1"/>
</dbReference>
<feature type="transmembrane region" description="Helical" evidence="1">
    <location>
        <begin position="312"/>
        <end position="332"/>
    </location>
</feature>
<dbReference type="RefSeq" id="WP_378153333.1">
    <property type="nucleotide sequence ID" value="NZ_JBHSEC010000006.1"/>
</dbReference>
<sequence length="348" mass="40947">MYYFLLGLIIYAFLLSIITKSRILSELLGVLLLSFLTLMIGFRYGVGIDYFNYEADFNMRYNSFSYEPIYSLLMYFIKTQFDKFHYLTFVMVFLTNIFIYLGLKKKNIKGIYLVLAIFIYSSNTALIFMNLMRQGVAVAIFFYASNYIKERKLIKFIIFMLLGAGFHYSILLLLPLYFIKDIKISINKYLVMVVLAYIFVYSGIAHIVFNFVAYRIPIYSHYYSLRGLFNEDVNILSLGVLLNIIFISLLMYFTKKEKKYQIDVNYYLIGTLINILAISSFMFDRIGIYLFIFGIAAIPKMIEHIPNKGKRMFFFILAVIVAFTFFAQSLFLNSETFRLEYKSIFLEV</sequence>
<feature type="transmembrane region" description="Helical" evidence="1">
    <location>
        <begin position="288"/>
        <end position="305"/>
    </location>
</feature>
<feature type="transmembrane region" description="Helical" evidence="1">
    <location>
        <begin position="30"/>
        <end position="51"/>
    </location>
</feature>
<feature type="transmembrane region" description="Helical" evidence="1">
    <location>
        <begin position="84"/>
        <end position="103"/>
    </location>
</feature>
<feature type="transmembrane region" description="Helical" evidence="1">
    <location>
        <begin position="189"/>
        <end position="213"/>
    </location>
</feature>
<protein>
    <submittedName>
        <fullName evidence="2">EpsG family protein</fullName>
    </submittedName>
</protein>
<name>A0ABV8X4M4_9LACT</name>
<feature type="transmembrane region" description="Helical" evidence="1">
    <location>
        <begin position="153"/>
        <end position="177"/>
    </location>
</feature>
<keyword evidence="3" id="KW-1185">Reference proteome</keyword>